<name>A0ABV9T7T6_9BACT</name>
<evidence type="ECO:0000256" key="3">
    <source>
        <dbReference type="ARBA" id="ARBA00023098"/>
    </source>
</evidence>
<dbReference type="Proteomes" id="UP001595818">
    <property type="component" value="Unassembled WGS sequence"/>
</dbReference>
<protein>
    <submittedName>
        <fullName evidence="4">ACP phosphodiesterase</fullName>
    </submittedName>
</protein>
<keyword evidence="5" id="KW-1185">Reference proteome</keyword>
<comment type="caution">
    <text evidence="4">The sequence shown here is derived from an EMBL/GenBank/DDBJ whole genome shotgun (WGS) entry which is preliminary data.</text>
</comment>
<dbReference type="RefSeq" id="WP_377068396.1">
    <property type="nucleotide sequence ID" value="NZ_JBHSJJ010000018.1"/>
</dbReference>
<keyword evidence="3" id="KW-0443">Lipid metabolism</keyword>
<reference evidence="5" key="1">
    <citation type="journal article" date="2019" name="Int. J. Syst. Evol. Microbiol.">
        <title>The Global Catalogue of Microorganisms (GCM) 10K type strain sequencing project: providing services to taxonomists for standard genome sequencing and annotation.</title>
        <authorList>
            <consortium name="The Broad Institute Genomics Platform"/>
            <consortium name="The Broad Institute Genome Sequencing Center for Infectious Disease"/>
            <person name="Wu L."/>
            <person name="Ma J."/>
        </authorList>
    </citation>
    <scope>NUCLEOTIDE SEQUENCE [LARGE SCALE GENOMIC DNA]</scope>
    <source>
        <strain evidence="5">CGMCC 4.7466</strain>
    </source>
</reference>
<organism evidence="4 5">
    <name type="scientific">Negadavirga shengliensis</name>
    <dbReference type="NCBI Taxonomy" id="1389218"/>
    <lineage>
        <taxon>Bacteria</taxon>
        <taxon>Pseudomonadati</taxon>
        <taxon>Bacteroidota</taxon>
        <taxon>Cytophagia</taxon>
        <taxon>Cytophagales</taxon>
        <taxon>Cyclobacteriaceae</taxon>
        <taxon>Negadavirga</taxon>
    </lineage>
</organism>
<dbReference type="PIRSF" id="PIRSF011489">
    <property type="entry name" value="DUF479"/>
    <property type="match status" value="1"/>
</dbReference>
<keyword evidence="2" id="KW-0378">Hydrolase</keyword>
<evidence type="ECO:0000256" key="1">
    <source>
        <dbReference type="ARBA" id="ARBA00022516"/>
    </source>
</evidence>
<dbReference type="EMBL" id="JBHSJJ010000018">
    <property type="protein sequence ID" value="MFC4874496.1"/>
    <property type="molecule type" value="Genomic_DNA"/>
</dbReference>
<dbReference type="PANTHER" id="PTHR38764">
    <property type="entry name" value="ACYL CARRIER PROTEIN PHOSPHODIESTERASE"/>
    <property type="match status" value="1"/>
</dbReference>
<keyword evidence="1" id="KW-0444">Lipid biosynthesis</keyword>
<evidence type="ECO:0000313" key="5">
    <source>
        <dbReference type="Proteomes" id="UP001595818"/>
    </source>
</evidence>
<sequence length="201" mass="24085">MNFLAHAYLSFDKPKVLLGNFIGDFVRGNLEEQFDKQIIIGILLHREIDRFTDRHPLVKEAQGILRPIFYKYSAVITDMFFDYFLSKNWEDYDHRSIEDFTAQVYDIIDTHKAILPHKFLHPYKFMKKENWLVSYGTMEGIQRAFTGISYRTTFDSKLEKAPVYLKKYHETFENYFKQFFPELVSFSRNKLDELLNKNGYL</sequence>
<dbReference type="PANTHER" id="PTHR38764:SF1">
    <property type="entry name" value="ACYL CARRIER PROTEIN PHOSPHODIESTERASE"/>
    <property type="match status" value="1"/>
</dbReference>
<gene>
    <name evidence="4" type="ORF">ACFPFU_22520</name>
</gene>
<dbReference type="InterPro" id="IPR007431">
    <property type="entry name" value="ACP_PD"/>
</dbReference>
<evidence type="ECO:0000256" key="2">
    <source>
        <dbReference type="ARBA" id="ARBA00022801"/>
    </source>
</evidence>
<evidence type="ECO:0000313" key="4">
    <source>
        <dbReference type="EMBL" id="MFC4874496.1"/>
    </source>
</evidence>
<accession>A0ABV9T7T6</accession>
<dbReference type="Pfam" id="PF04336">
    <property type="entry name" value="ACP_PD"/>
    <property type="match status" value="1"/>
</dbReference>
<proteinExistence type="predicted"/>